<accession>A0A9X6MFY3</accession>
<dbReference type="EMBL" id="MOOS01000084">
    <property type="protein sequence ID" value="OUB70792.1"/>
    <property type="molecule type" value="Genomic_DNA"/>
</dbReference>
<comment type="caution">
    <text evidence="2">The sequence shown here is derived from an EMBL/GenBank/DDBJ whole genome shotgun (WGS) entry which is preliminary data.</text>
</comment>
<dbReference type="AlphaFoldDB" id="A0A9X6MFY3"/>
<dbReference type="RefSeq" id="WP_000535028.1">
    <property type="nucleotide sequence ID" value="NZ_MOOS01000084.1"/>
</dbReference>
<proteinExistence type="predicted"/>
<dbReference type="InterPro" id="IPR025484">
    <property type="entry name" value="DUF4376"/>
</dbReference>
<evidence type="ECO:0000313" key="2">
    <source>
        <dbReference type="EMBL" id="OUB70792.1"/>
    </source>
</evidence>
<dbReference type="Pfam" id="PF14301">
    <property type="entry name" value="DUF4376"/>
    <property type="match status" value="1"/>
</dbReference>
<reference evidence="2 3" key="1">
    <citation type="submission" date="2016-10" db="EMBL/GenBank/DDBJ databases">
        <title>Comparative genomics of Bacillus thuringiensis reveals a path to pathogens against multiple invertebrate hosts.</title>
        <authorList>
            <person name="Zheng J."/>
            <person name="Gao Q."/>
            <person name="Liu H."/>
            <person name="Peng D."/>
            <person name="Ruan L."/>
            <person name="Sun M."/>
        </authorList>
    </citation>
    <scope>NUCLEOTIDE SEQUENCE [LARGE SCALE GENOMIC DNA]</scope>
    <source>
        <strain evidence="2">BGSC 4CF1</strain>
    </source>
</reference>
<protein>
    <recommendedName>
        <fullName evidence="1">DUF4376 domain-containing protein</fullName>
    </recommendedName>
</protein>
<gene>
    <name evidence="2" type="ORF">BK750_10620</name>
</gene>
<organism evidence="2 3">
    <name type="scientific">Bacillus thuringiensis subsp. jegathesan</name>
    <dbReference type="NCBI Taxonomy" id="56955"/>
    <lineage>
        <taxon>Bacteria</taxon>
        <taxon>Bacillati</taxon>
        <taxon>Bacillota</taxon>
        <taxon>Bacilli</taxon>
        <taxon>Bacillales</taxon>
        <taxon>Bacillaceae</taxon>
        <taxon>Bacillus</taxon>
        <taxon>Bacillus cereus group</taxon>
    </lineage>
</organism>
<evidence type="ECO:0000313" key="3">
    <source>
        <dbReference type="Proteomes" id="UP000194853"/>
    </source>
</evidence>
<name>A0A9X6MFY3_BACTJ</name>
<sequence length="227" mass="25885">MGSLENIEVVGEVGIIGEPIIEEPVNDFPLTSIDMGLPCWEVDEEGYVIEHYLMSEDKIEKALSAGRRIIKFCWKESYYKPRFDETLNEWVEGADMEVVLKDVKAVKFNQLNDACNKDILGYFDASVGSETYTFSFDTEAQSNFIGSLALFNEGLMTEVEWTAWKGDTPHRVTLNREQFMSVAFVAYQEKDAKISKLRNVLQPRIEACTTIEEVNAIQWDEKPTQLA</sequence>
<evidence type="ECO:0000259" key="1">
    <source>
        <dbReference type="Pfam" id="PF14301"/>
    </source>
</evidence>
<feature type="domain" description="DUF4376" evidence="1">
    <location>
        <begin position="103"/>
        <end position="217"/>
    </location>
</feature>
<dbReference type="Proteomes" id="UP000194853">
    <property type="component" value="Unassembled WGS sequence"/>
</dbReference>